<proteinExistence type="predicted"/>
<keyword evidence="1" id="KW-0418">Kinase</keyword>
<evidence type="ECO:0000313" key="1">
    <source>
        <dbReference type="EMBL" id="MBB6051840.1"/>
    </source>
</evidence>
<name>A0A7W9W872_ARMRO</name>
<dbReference type="EMBL" id="JACHGW010000003">
    <property type="protein sequence ID" value="MBB6051840.1"/>
    <property type="molecule type" value="Genomic_DNA"/>
</dbReference>
<dbReference type="RefSeq" id="WP_184199673.1">
    <property type="nucleotide sequence ID" value="NZ_JACHGW010000003.1"/>
</dbReference>
<organism evidence="1 2">
    <name type="scientific">Armatimonas rosea</name>
    <dbReference type="NCBI Taxonomy" id="685828"/>
    <lineage>
        <taxon>Bacteria</taxon>
        <taxon>Bacillati</taxon>
        <taxon>Armatimonadota</taxon>
        <taxon>Armatimonadia</taxon>
        <taxon>Armatimonadales</taxon>
        <taxon>Armatimonadaceae</taxon>
        <taxon>Armatimonas</taxon>
    </lineage>
</organism>
<dbReference type="Proteomes" id="UP000520814">
    <property type="component" value="Unassembled WGS sequence"/>
</dbReference>
<gene>
    <name evidence="1" type="ORF">HNQ39_003650</name>
</gene>
<protein>
    <submittedName>
        <fullName evidence="1">K+-sensing histidine kinase KdpD</fullName>
    </submittedName>
</protein>
<evidence type="ECO:0000313" key="2">
    <source>
        <dbReference type="Proteomes" id="UP000520814"/>
    </source>
</evidence>
<dbReference type="GO" id="GO:0016301">
    <property type="term" value="F:kinase activity"/>
    <property type="evidence" value="ECO:0007669"/>
    <property type="project" value="UniProtKB-KW"/>
</dbReference>
<keyword evidence="1" id="KW-0808">Transferase</keyword>
<reference evidence="1 2" key="1">
    <citation type="submission" date="2020-08" db="EMBL/GenBank/DDBJ databases">
        <title>Genomic Encyclopedia of Type Strains, Phase IV (KMG-IV): sequencing the most valuable type-strain genomes for metagenomic binning, comparative biology and taxonomic classification.</title>
        <authorList>
            <person name="Goeker M."/>
        </authorList>
    </citation>
    <scope>NUCLEOTIDE SEQUENCE [LARGE SCALE GENOMIC DNA]</scope>
    <source>
        <strain evidence="1 2">DSM 23562</strain>
    </source>
</reference>
<dbReference type="AlphaFoldDB" id="A0A7W9W872"/>
<sequence>MPQLTIDLTDDDFAKLTQRARYRDLTPEEDARQAVQKSLNGYLRRTVEGEHSLHTAVTSIKGFVSTLLLDEDGTMFAHSDRLEFLEIVDKECDRLKLLLGTVEKRPQRGLRFQPEWVILRDLLQAAQEQAEPLRQEANQRNNSRQKRLTRAPQLVWSLAENLPQLLHTDGRLFLQALLQVIHSLLEWTPEGETLEITVTEEADHILQVSLTTRGVFIDSAGREFFQQHIEKPVKNAVYMGAPFLHLARLFVQWHGGSWNLVAGDQEEPATITYTLRRFDDSFVALENDQRYQEAMVMLRTIALQLLSDSEGLSPEHLHFTTTARAELAHAVNTQLRQLEAFLSSLETTHAQNND</sequence>
<accession>A0A7W9W872</accession>
<comment type="caution">
    <text evidence="1">The sequence shown here is derived from an EMBL/GenBank/DDBJ whole genome shotgun (WGS) entry which is preliminary data.</text>
</comment>
<keyword evidence="2" id="KW-1185">Reference proteome</keyword>